<name>A0A199XV00_9FLAO</name>
<evidence type="ECO:0000313" key="2">
    <source>
        <dbReference type="Proteomes" id="UP000093807"/>
    </source>
</evidence>
<organism evidence="1 2">
    <name type="scientific">Flavobacterium succinicans</name>
    <dbReference type="NCBI Taxonomy" id="29536"/>
    <lineage>
        <taxon>Bacteria</taxon>
        <taxon>Pseudomonadati</taxon>
        <taxon>Bacteroidota</taxon>
        <taxon>Flavobacteriia</taxon>
        <taxon>Flavobacteriales</taxon>
        <taxon>Flavobacteriaceae</taxon>
        <taxon>Flavobacterium</taxon>
    </lineage>
</organism>
<evidence type="ECO:0000313" key="1">
    <source>
        <dbReference type="EMBL" id="OAZ05237.1"/>
    </source>
</evidence>
<sequence length="178" mass="20663">MKDIFCDEEVIQSFDIQNQTMVLKEIDTNQEILIGGIPVDSILLKLDIDKREFKRKSMYLKRDTPVIHKGCDYCLIIPSQEKIILFELKSLKPKVKDYVNQFIASEIFIEYCSKLSNYINCSRIDYSFHRILLSPKYNIGFTSSNRIQDISTSDSCGNPIEIKTPGFPARIRLEKLIK</sequence>
<dbReference type="EMBL" id="JMTM01000013">
    <property type="protein sequence ID" value="OAZ05237.1"/>
    <property type="molecule type" value="Genomic_DNA"/>
</dbReference>
<dbReference type="RefSeq" id="WP_064714230.1">
    <property type="nucleotide sequence ID" value="NZ_JMTM01000013.1"/>
</dbReference>
<gene>
    <name evidence="1" type="ORF">FLB_03280</name>
</gene>
<comment type="caution">
    <text evidence="1">The sequence shown here is derived from an EMBL/GenBank/DDBJ whole genome shotgun (WGS) entry which is preliminary data.</text>
</comment>
<dbReference type="AlphaFoldDB" id="A0A199XV00"/>
<proteinExistence type="predicted"/>
<keyword evidence="2" id="KW-1185">Reference proteome</keyword>
<dbReference type="Proteomes" id="UP000093807">
    <property type="component" value="Unassembled WGS sequence"/>
</dbReference>
<accession>A0A199XV00</accession>
<dbReference type="OrthoDB" id="9826938at2"/>
<protein>
    <submittedName>
        <fullName evidence="1">Uncharacterized protein</fullName>
    </submittedName>
</protein>
<reference evidence="1 2" key="1">
    <citation type="submission" date="2016-06" db="EMBL/GenBank/DDBJ databases">
        <title>Draft genome sequence of Flavobacterium succinicans strain DD5b.</title>
        <authorList>
            <person name="Poehlein A."/>
            <person name="Daniel R."/>
            <person name="Simeonova D.D."/>
        </authorList>
    </citation>
    <scope>NUCLEOTIDE SEQUENCE [LARGE SCALE GENOMIC DNA]</scope>
    <source>
        <strain evidence="1 2">DD5b</strain>
    </source>
</reference>
<dbReference type="PATRIC" id="fig|29536.5.peg.347"/>